<proteinExistence type="predicted"/>
<name>A0ABT3QJL7_9HYPH</name>
<dbReference type="Proteomes" id="UP001301216">
    <property type="component" value="Unassembled WGS sequence"/>
</dbReference>
<keyword evidence="2" id="KW-1185">Reference proteome</keyword>
<dbReference type="EMBL" id="JAPHAV010000001">
    <property type="protein sequence ID" value="MCX2695792.1"/>
    <property type="molecule type" value="Genomic_DNA"/>
</dbReference>
<evidence type="ECO:0000313" key="2">
    <source>
        <dbReference type="Proteomes" id="UP001301216"/>
    </source>
</evidence>
<comment type="caution">
    <text evidence="1">The sequence shown here is derived from an EMBL/GenBank/DDBJ whole genome shotgun (WGS) entry which is preliminary data.</text>
</comment>
<organism evidence="1 2">
    <name type="scientific">Ochrobactrum chromiisoli</name>
    <dbReference type="NCBI Taxonomy" id="2993941"/>
    <lineage>
        <taxon>Bacteria</taxon>
        <taxon>Pseudomonadati</taxon>
        <taxon>Pseudomonadota</taxon>
        <taxon>Alphaproteobacteria</taxon>
        <taxon>Hyphomicrobiales</taxon>
        <taxon>Brucellaceae</taxon>
        <taxon>Brucella/Ochrobactrum group</taxon>
        <taxon>Ochrobactrum</taxon>
    </lineage>
</organism>
<sequence>MTYIDNIKEKNLSDIMRAADAFPMDKIVERYAKDNNIDIDTARMHERELKRFLSLSIVCKSPIGMRGPVDELWHTFITFTVEYEKFCNQVAGHFIHHVPTDESSSPEAMRESVAAFDELYADVFGHEPPIEAWPKTEAKCSSCTDCITCLVKKDHTKILDRHVV</sequence>
<protein>
    <submittedName>
        <fullName evidence="1">Uncharacterized protein</fullName>
    </submittedName>
</protein>
<accession>A0ABT3QJL7</accession>
<reference evidence="1 2" key="1">
    <citation type="submission" date="2022-11" db="EMBL/GenBank/DDBJ databases">
        <title>Brucella sp. YY2X, whole genome shotgun sequencing project.</title>
        <authorList>
            <person name="Yang Y."/>
        </authorList>
    </citation>
    <scope>NUCLEOTIDE SEQUENCE [LARGE SCALE GENOMIC DNA]</scope>
    <source>
        <strain evidence="1 2">YY2X</strain>
    </source>
</reference>
<evidence type="ECO:0000313" key="1">
    <source>
        <dbReference type="EMBL" id="MCX2695792.1"/>
    </source>
</evidence>
<dbReference type="RefSeq" id="WP_265983005.1">
    <property type="nucleotide sequence ID" value="NZ_JAPHAV010000001.1"/>
</dbReference>
<gene>
    <name evidence="1" type="ORF">OPR82_03260</name>
</gene>